<organism evidence="1 2">
    <name type="scientific">Chroococcidiopsis thermalis (strain PCC 7203)</name>
    <dbReference type="NCBI Taxonomy" id="251229"/>
    <lineage>
        <taxon>Bacteria</taxon>
        <taxon>Bacillati</taxon>
        <taxon>Cyanobacteriota</taxon>
        <taxon>Cyanophyceae</taxon>
        <taxon>Chroococcidiopsidales</taxon>
        <taxon>Chroococcidiopsidaceae</taxon>
        <taxon>Chroococcidiopsis</taxon>
    </lineage>
</organism>
<dbReference type="STRING" id="251229.Chro_2730"/>
<dbReference type="eggNOG" id="COG1503">
    <property type="taxonomic scope" value="Bacteria"/>
</dbReference>
<protein>
    <submittedName>
        <fullName evidence="1">Uncharacterized protein</fullName>
    </submittedName>
</protein>
<keyword evidence="2" id="KW-1185">Reference proteome</keyword>
<accession>K9U0P5</accession>
<dbReference type="InterPro" id="IPR040837">
    <property type="entry name" value="Bact_RF_family7"/>
</dbReference>
<evidence type="ECO:0000313" key="2">
    <source>
        <dbReference type="Proteomes" id="UP000010384"/>
    </source>
</evidence>
<dbReference type="OrthoDB" id="4393931at2"/>
<dbReference type="HOGENOM" id="CLU_044180_2_0_3"/>
<dbReference type="RefSeq" id="WP_015154750.1">
    <property type="nucleotide sequence ID" value="NC_019695.1"/>
</dbReference>
<dbReference type="AlphaFoldDB" id="K9U0P5"/>
<proteinExistence type="predicted"/>
<dbReference type="PATRIC" id="fig|251229.3.peg.3190"/>
<dbReference type="KEGG" id="cthe:Chro_2730"/>
<dbReference type="Proteomes" id="UP000010384">
    <property type="component" value="Chromosome"/>
</dbReference>
<dbReference type="Pfam" id="PF18849">
    <property type="entry name" value="baeRF_family7"/>
    <property type="match status" value="1"/>
</dbReference>
<gene>
    <name evidence="1" type="ORF">Chro_2730</name>
</gene>
<sequence length="384" mass="43332">MNSLISVDELLTLASDKSGTCVSIYMPTHKLGTQTQQDPIRFKNLMRQAEEKLIATGMRAQDARDLLARAQQLDDFQFWQHQSDGLAIFISADMFGYYCLPLNFDELVVVTDRFHFKPLLPLLSGDGQFYILALSQNQVRLFQGTRYSVSEIELEDVPTSIAEALRYDDPEKSLQFHTGTSGGRGGDRAAMFHGQGAGNDDQKENILRYFRKVDSGLQELLKDRRSPLVLAGVDYLLPIYQQANTYPYLLDEGVTRNPDQLKAEELHAQAWEIVQPHFERSQQETAARYQELAGTGKTATNIREVVPSAYYQRVESLFVPVGLQKWGRFHPDTSEVELHEEHQPGDEDLMDLAALHTLFNGGTVYAVEPEQVPGNNSLAAVLRY</sequence>
<dbReference type="EMBL" id="CP003597">
    <property type="protein sequence ID" value="AFY88203.1"/>
    <property type="molecule type" value="Genomic_DNA"/>
</dbReference>
<name>K9U0P5_CHRTP</name>
<dbReference type="InParanoid" id="K9U0P5"/>
<evidence type="ECO:0000313" key="1">
    <source>
        <dbReference type="EMBL" id="AFY88203.1"/>
    </source>
</evidence>
<reference evidence="1 2" key="1">
    <citation type="submission" date="2012-06" db="EMBL/GenBank/DDBJ databases">
        <title>Finished chromosome of genome of Chroococcidiopsis thermalis PCC 7203.</title>
        <authorList>
            <consortium name="US DOE Joint Genome Institute"/>
            <person name="Gugger M."/>
            <person name="Coursin T."/>
            <person name="Rippka R."/>
            <person name="Tandeau De Marsac N."/>
            <person name="Huntemann M."/>
            <person name="Wei C.-L."/>
            <person name="Han J."/>
            <person name="Detter J.C."/>
            <person name="Han C."/>
            <person name="Tapia R."/>
            <person name="Davenport K."/>
            <person name="Daligault H."/>
            <person name="Erkkila T."/>
            <person name="Gu W."/>
            <person name="Munk A.C.C."/>
            <person name="Teshima H."/>
            <person name="Xu Y."/>
            <person name="Chain P."/>
            <person name="Chen A."/>
            <person name="Krypides N."/>
            <person name="Mavromatis K."/>
            <person name="Markowitz V."/>
            <person name="Szeto E."/>
            <person name="Ivanova N."/>
            <person name="Mikhailova N."/>
            <person name="Ovchinnikova G."/>
            <person name="Pagani I."/>
            <person name="Pati A."/>
            <person name="Goodwin L."/>
            <person name="Peters L."/>
            <person name="Pitluck S."/>
            <person name="Woyke T."/>
            <person name="Kerfeld C."/>
        </authorList>
    </citation>
    <scope>NUCLEOTIDE SEQUENCE [LARGE SCALE GENOMIC DNA]</scope>
    <source>
        <strain evidence="1 2">PCC 7203</strain>
    </source>
</reference>